<evidence type="ECO:0000313" key="2">
    <source>
        <dbReference type="Proteomes" id="UP000001662"/>
    </source>
</evidence>
<dbReference type="KEGG" id="csh:Closa_2594"/>
<dbReference type="AlphaFoldDB" id="D9R553"/>
<reference evidence="1" key="1">
    <citation type="submission" date="2010-07" db="EMBL/GenBank/DDBJ databases">
        <title>Complete sequence of Clostridium saccharolyticum WM1.</title>
        <authorList>
            <consortium name="US DOE Joint Genome Institute"/>
            <person name="Lucas S."/>
            <person name="Copeland A."/>
            <person name="Lapidus A."/>
            <person name="Cheng J.-F."/>
            <person name="Bruce D."/>
            <person name="Goodwin L."/>
            <person name="Pitluck S."/>
            <person name="Chertkov O."/>
            <person name="Detter J.C."/>
            <person name="Han C."/>
            <person name="Tapia R."/>
            <person name="Land M."/>
            <person name="Hauser L."/>
            <person name="Chang Y.-J."/>
            <person name="Jeffries C."/>
            <person name="Kyrpides N."/>
            <person name="Ivanova N."/>
            <person name="Mikhailova N."/>
            <person name="Mouttaki H."/>
            <person name="Lin L."/>
            <person name="Zhou J."/>
            <person name="Hemme C.L."/>
            <person name="Woyke T."/>
        </authorList>
    </citation>
    <scope>NUCLEOTIDE SEQUENCE [LARGE SCALE GENOMIC DNA]</scope>
    <source>
        <strain evidence="1">WM1</strain>
    </source>
</reference>
<protein>
    <submittedName>
        <fullName evidence="1">Uncharacterized protein</fullName>
    </submittedName>
</protein>
<gene>
    <name evidence="1" type="ordered locus">Closa_2594</name>
</gene>
<proteinExistence type="predicted"/>
<dbReference type="EMBL" id="CP002109">
    <property type="protein sequence ID" value="ADL05160.1"/>
    <property type="molecule type" value="Genomic_DNA"/>
</dbReference>
<keyword evidence="2" id="KW-1185">Reference proteome</keyword>
<dbReference type="PaxDb" id="610130-Closa_2594"/>
<dbReference type="STRING" id="610130.Closa_2594"/>
<sequence length="42" mass="4536">MELCLPTIADKYLVKKKEKGYAPAGESLSLIAALDGNRNNSI</sequence>
<evidence type="ECO:0000313" key="1">
    <source>
        <dbReference type="EMBL" id="ADL05160.1"/>
    </source>
</evidence>
<organism evidence="1 2">
    <name type="scientific">Lacrimispora saccharolytica (strain ATCC 35040 / DSM 2544 / NRCC 2533 / WM1)</name>
    <name type="common">Clostridium saccharolyticum</name>
    <dbReference type="NCBI Taxonomy" id="610130"/>
    <lineage>
        <taxon>Bacteria</taxon>
        <taxon>Bacillati</taxon>
        <taxon>Bacillota</taxon>
        <taxon>Clostridia</taxon>
        <taxon>Lachnospirales</taxon>
        <taxon>Lachnospiraceae</taxon>
        <taxon>Lacrimispora</taxon>
    </lineage>
</organism>
<name>D9R553_LACSW</name>
<dbReference type="HOGENOM" id="CLU_3249851_0_0_9"/>
<accession>D9R553</accession>
<dbReference type="Proteomes" id="UP000001662">
    <property type="component" value="Chromosome"/>
</dbReference>